<sequence>MLNLIGYSAVIVVAAVILGGMFMVVRLATEDSDKQSWVREIVESMFGTPAHLRPAAPENKNAEDDMGKSNSSALETFEEPCPACGERVTQAHEICPSCDLRLQ</sequence>
<dbReference type="AlphaFoldDB" id="A0A172TJ05"/>
<evidence type="ECO:0000313" key="4">
    <source>
        <dbReference type="Proteomes" id="UP000076927"/>
    </source>
</evidence>
<evidence type="ECO:0000256" key="2">
    <source>
        <dbReference type="SAM" id="Phobius"/>
    </source>
</evidence>
<dbReference type="RefSeq" id="WP_068607015.1">
    <property type="nucleotide sequence ID" value="NZ_CP011388.1"/>
</dbReference>
<evidence type="ECO:0000256" key="1">
    <source>
        <dbReference type="SAM" id="MobiDB-lite"/>
    </source>
</evidence>
<evidence type="ECO:0000313" key="3">
    <source>
        <dbReference type="EMBL" id="ANE46990.1"/>
    </source>
</evidence>
<dbReference type="KEGG" id="pswu:SY83_12685"/>
<reference evidence="3 4" key="1">
    <citation type="submission" date="2015-01" db="EMBL/GenBank/DDBJ databases">
        <title>Paenibacillus swuensis/DY6/whole genome sequencing.</title>
        <authorList>
            <person name="Kim M.K."/>
            <person name="Srinivasan S."/>
            <person name="Lee J.-J."/>
        </authorList>
    </citation>
    <scope>NUCLEOTIDE SEQUENCE [LARGE SCALE GENOMIC DNA]</scope>
    <source>
        <strain evidence="3 4">DY6</strain>
    </source>
</reference>
<keyword evidence="2" id="KW-0472">Membrane</keyword>
<protein>
    <submittedName>
        <fullName evidence="3">Uncharacterized protein</fullName>
    </submittedName>
</protein>
<accession>A0A172TJ05</accession>
<feature type="region of interest" description="Disordered" evidence="1">
    <location>
        <begin position="50"/>
        <end position="72"/>
    </location>
</feature>
<dbReference type="EMBL" id="CP011388">
    <property type="protein sequence ID" value="ANE46990.1"/>
    <property type="molecule type" value="Genomic_DNA"/>
</dbReference>
<dbReference type="Proteomes" id="UP000076927">
    <property type="component" value="Chromosome"/>
</dbReference>
<keyword evidence="2" id="KW-0812">Transmembrane</keyword>
<keyword evidence="4" id="KW-1185">Reference proteome</keyword>
<feature type="transmembrane region" description="Helical" evidence="2">
    <location>
        <begin position="6"/>
        <end position="29"/>
    </location>
</feature>
<name>A0A172TJ05_9BACL</name>
<proteinExistence type="predicted"/>
<dbReference type="STRING" id="1178515.SY83_12685"/>
<organism evidence="3 4">
    <name type="scientific">Paenibacillus swuensis</name>
    <dbReference type="NCBI Taxonomy" id="1178515"/>
    <lineage>
        <taxon>Bacteria</taxon>
        <taxon>Bacillati</taxon>
        <taxon>Bacillota</taxon>
        <taxon>Bacilli</taxon>
        <taxon>Bacillales</taxon>
        <taxon>Paenibacillaceae</taxon>
        <taxon>Paenibacillus</taxon>
    </lineage>
</organism>
<gene>
    <name evidence="3" type="ORF">SY83_12685</name>
</gene>
<keyword evidence="2" id="KW-1133">Transmembrane helix</keyword>
<dbReference type="PATRIC" id="fig|1178515.4.peg.2539"/>
<dbReference type="OrthoDB" id="2624838at2"/>